<feature type="coiled-coil region" evidence="1">
    <location>
        <begin position="482"/>
        <end position="509"/>
    </location>
</feature>
<protein>
    <recommendedName>
        <fullName evidence="3">Portal protein</fullName>
    </recommendedName>
</protein>
<evidence type="ECO:0000313" key="2">
    <source>
        <dbReference type="EMBL" id="KKN47980.1"/>
    </source>
</evidence>
<comment type="caution">
    <text evidence="2">The sequence shown here is derived from an EMBL/GenBank/DDBJ whole genome shotgun (WGS) entry which is preliminary data.</text>
</comment>
<reference evidence="2" key="1">
    <citation type="journal article" date="2015" name="Nature">
        <title>Complex archaea that bridge the gap between prokaryotes and eukaryotes.</title>
        <authorList>
            <person name="Spang A."/>
            <person name="Saw J.H."/>
            <person name="Jorgensen S.L."/>
            <person name="Zaremba-Niedzwiedzka K."/>
            <person name="Martijn J."/>
            <person name="Lind A.E."/>
            <person name="van Eijk R."/>
            <person name="Schleper C."/>
            <person name="Guy L."/>
            <person name="Ettema T.J."/>
        </authorList>
    </citation>
    <scope>NUCLEOTIDE SEQUENCE</scope>
</reference>
<evidence type="ECO:0008006" key="3">
    <source>
        <dbReference type="Google" id="ProtNLM"/>
    </source>
</evidence>
<gene>
    <name evidence="2" type="ORF">LCGC14_0657380</name>
</gene>
<name>A0A0F9QUL8_9ZZZZ</name>
<dbReference type="EMBL" id="LAZR01001246">
    <property type="protein sequence ID" value="KKN47980.1"/>
    <property type="molecule type" value="Genomic_DNA"/>
</dbReference>
<sequence length="612" mass="70178">MTMLNNAFPQLPNQGATLRGDFRRHATAFPDPFFDYASTQMPRSLYDVMKWCEFIWMTNGIYRTASQRIVRYFLTKVELEDAGDDEKEKYEEFLDKQVKIIDVLAAIGDDWMCYGNSFTSLNIPFRRYLRCPRCKHERSINNLNYTFEQWEFRAKCPACTYRGAFERSDRRSVEQDKIKIVRWSPHEIRLLYHPVSHDMSYYWIPPADFKREIRKGNKFYIATTPWEIIEAIRKDQWFKFHPGVIYHVKEETIAGVRNAGWGIPRIMSNFKQAWYVQVLKRYNEAIGLDYIVPFRVITPAKGPGTGEVDPLYHTNIGSFLGRVLGMIQKHRRDPAQWNALPFPIQYQALSGEGKDLAPTELIAAGTDEFLDSMGFPAELFRATLSVQAAPMALRLFERTWTHLISALNGWINWFFEQVTNVLNWEDISGRLQPTTLAEDIEKKQIQLQLASAQQVSKQTAYSPFGINYRQEIKRMFEEEQFFQEESKRFQKEQAKAQELEHTFEAAEQMAAAGGMMPGAAGPMAPASAMGPTPAAGPASGTTPEDLMAQAEQVAMQMLGMPYEARKSELLNLKKSDQTLHALVIQKMQEIRGKAKQQGGFQALQQMVGAQAG</sequence>
<dbReference type="AlphaFoldDB" id="A0A0F9QUL8"/>
<evidence type="ECO:0000256" key="1">
    <source>
        <dbReference type="SAM" id="Coils"/>
    </source>
</evidence>
<proteinExistence type="predicted"/>
<accession>A0A0F9QUL8</accession>
<organism evidence="2">
    <name type="scientific">marine sediment metagenome</name>
    <dbReference type="NCBI Taxonomy" id="412755"/>
    <lineage>
        <taxon>unclassified sequences</taxon>
        <taxon>metagenomes</taxon>
        <taxon>ecological metagenomes</taxon>
    </lineage>
</organism>
<keyword evidence="1" id="KW-0175">Coiled coil</keyword>